<proteinExistence type="predicted"/>
<gene>
    <name evidence="2" type="ORF">ASPCADRAFT_212326</name>
</gene>
<reference evidence="3" key="1">
    <citation type="journal article" date="2017" name="Genome Biol.">
        <title>Comparative genomics reveals high biological diversity and specific adaptations in the industrially and medically important fungal genus Aspergillus.</title>
        <authorList>
            <person name="de Vries R.P."/>
            <person name="Riley R."/>
            <person name="Wiebenga A."/>
            <person name="Aguilar-Osorio G."/>
            <person name="Amillis S."/>
            <person name="Uchima C.A."/>
            <person name="Anderluh G."/>
            <person name="Asadollahi M."/>
            <person name="Askin M."/>
            <person name="Barry K."/>
            <person name="Battaglia E."/>
            <person name="Bayram O."/>
            <person name="Benocci T."/>
            <person name="Braus-Stromeyer S.A."/>
            <person name="Caldana C."/>
            <person name="Canovas D."/>
            <person name="Cerqueira G.C."/>
            <person name="Chen F."/>
            <person name="Chen W."/>
            <person name="Choi C."/>
            <person name="Clum A."/>
            <person name="Dos Santos R.A."/>
            <person name="Damasio A.R."/>
            <person name="Diallinas G."/>
            <person name="Emri T."/>
            <person name="Fekete E."/>
            <person name="Flipphi M."/>
            <person name="Freyberg S."/>
            <person name="Gallo A."/>
            <person name="Gournas C."/>
            <person name="Habgood R."/>
            <person name="Hainaut M."/>
            <person name="Harispe M.L."/>
            <person name="Henrissat B."/>
            <person name="Hilden K.S."/>
            <person name="Hope R."/>
            <person name="Hossain A."/>
            <person name="Karabika E."/>
            <person name="Karaffa L."/>
            <person name="Karanyi Z."/>
            <person name="Krasevec N."/>
            <person name="Kuo A."/>
            <person name="Kusch H."/>
            <person name="LaButti K."/>
            <person name="Lagendijk E.L."/>
            <person name="Lapidus A."/>
            <person name="Levasseur A."/>
            <person name="Lindquist E."/>
            <person name="Lipzen A."/>
            <person name="Logrieco A.F."/>
            <person name="MacCabe A."/>
            <person name="Maekelae M.R."/>
            <person name="Malavazi I."/>
            <person name="Melin P."/>
            <person name="Meyer V."/>
            <person name="Mielnichuk N."/>
            <person name="Miskei M."/>
            <person name="Molnar A.P."/>
            <person name="Mule G."/>
            <person name="Ngan C.Y."/>
            <person name="Orejas M."/>
            <person name="Orosz E."/>
            <person name="Ouedraogo J.P."/>
            <person name="Overkamp K.M."/>
            <person name="Park H.-S."/>
            <person name="Perrone G."/>
            <person name="Piumi F."/>
            <person name="Punt P.J."/>
            <person name="Ram A.F."/>
            <person name="Ramon A."/>
            <person name="Rauscher S."/>
            <person name="Record E."/>
            <person name="Riano-Pachon D.M."/>
            <person name="Robert V."/>
            <person name="Roehrig J."/>
            <person name="Ruller R."/>
            <person name="Salamov A."/>
            <person name="Salih N.S."/>
            <person name="Samson R.A."/>
            <person name="Sandor E."/>
            <person name="Sanguinetti M."/>
            <person name="Schuetze T."/>
            <person name="Sepcic K."/>
            <person name="Shelest E."/>
            <person name="Sherlock G."/>
            <person name="Sophianopoulou V."/>
            <person name="Squina F.M."/>
            <person name="Sun H."/>
            <person name="Susca A."/>
            <person name="Todd R.B."/>
            <person name="Tsang A."/>
            <person name="Unkles S.E."/>
            <person name="van de Wiele N."/>
            <person name="van Rossen-Uffink D."/>
            <person name="Oliveira J.V."/>
            <person name="Vesth T.C."/>
            <person name="Visser J."/>
            <person name="Yu J.-H."/>
            <person name="Zhou M."/>
            <person name="Andersen M.R."/>
            <person name="Archer D.B."/>
            <person name="Baker S.E."/>
            <person name="Benoit I."/>
            <person name="Brakhage A.A."/>
            <person name="Braus G.H."/>
            <person name="Fischer R."/>
            <person name="Frisvad J.C."/>
            <person name="Goldman G.H."/>
            <person name="Houbraken J."/>
            <person name="Oakley B."/>
            <person name="Pocsi I."/>
            <person name="Scazzocchio C."/>
            <person name="Seiboth B."/>
            <person name="vanKuyk P.A."/>
            <person name="Wortman J."/>
            <person name="Dyer P.S."/>
            <person name="Grigoriev I.V."/>
        </authorList>
    </citation>
    <scope>NUCLEOTIDE SEQUENCE [LARGE SCALE GENOMIC DNA]</scope>
    <source>
        <strain evidence="3">ITEM 5010</strain>
    </source>
</reference>
<dbReference type="AlphaFoldDB" id="A0A1R3R665"/>
<dbReference type="EMBL" id="KV907629">
    <property type="protein sequence ID" value="OOF89972.1"/>
    <property type="molecule type" value="Genomic_DNA"/>
</dbReference>
<protein>
    <submittedName>
        <fullName evidence="2">Uncharacterized protein</fullName>
    </submittedName>
</protein>
<keyword evidence="3" id="KW-1185">Reference proteome</keyword>
<accession>A0A1R3R665</accession>
<organism evidence="2 3">
    <name type="scientific">Aspergillus carbonarius (strain ITEM 5010)</name>
    <dbReference type="NCBI Taxonomy" id="602072"/>
    <lineage>
        <taxon>Eukaryota</taxon>
        <taxon>Fungi</taxon>
        <taxon>Dikarya</taxon>
        <taxon>Ascomycota</taxon>
        <taxon>Pezizomycotina</taxon>
        <taxon>Eurotiomycetes</taxon>
        <taxon>Eurotiomycetidae</taxon>
        <taxon>Eurotiales</taxon>
        <taxon>Aspergillaceae</taxon>
        <taxon>Aspergillus</taxon>
        <taxon>Aspergillus subgen. Circumdati</taxon>
    </lineage>
</organism>
<feature type="non-terminal residue" evidence="2">
    <location>
        <position position="1"/>
    </location>
</feature>
<name>A0A1R3R665_ASPC5</name>
<evidence type="ECO:0000313" key="3">
    <source>
        <dbReference type="Proteomes" id="UP000188318"/>
    </source>
</evidence>
<dbReference type="Proteomes" id="UP000188318">
    <property type="component" value="Unassembled WGS sequence"/>
</dbReference>
<evidence type="ECO:0000256" key="1">
    <source>
        <dbReference type="SAM" id="MobiDB-lite"/>
    </source>
</evidence>
<dbReference type="VEuPathDB" id="FungiDB:ASPCADRAFT_212326"/>
<sequence>SLLPPSHLASTFGLSLARFRSLTFPCLLVTPVLLRQRQPPPSTNQPVHHNLVLHPLEFRSGSLGTVLPNPLPPTSPDPTRSNQASLAHPCGPFALFSRSIFFLSTLSSQSRVIFSPSGRVGGPP</sequence>
<evidence type="ECO:0000313" key="2">
    <source>
        <dbReference type="EMBL" id="OOF89972.1"/>
    </source>
</evidence>
<feature type="region of interest" description="Disordered" evidence="1">
    <location>
        <begin position="64"/>
        <end position="85"/>
    </location>
</feature>